<dbReference type="SMART" id="SM00052">
    <property type="entry name" value="EAL"/>
    <property type="match status" value="1"/>
</dbReference>
<dbReference type="PANTHER" id="PTHR33121">
    <property type="entry name" value="CYCLIC DI-GMP PHOSPHODIESTERASE PDEF"/>
    <property type="match status" value="1"/>
</dbReference>
<keyword evidence="5" id="KW-1185">Reference proteome</keyword>
<sequence length="393" mass="43677">MSTNTLLILDDDVTLTTLMTAVAKDLGFEVKHCEDGRQFIDAILAWKPSHLAIDLVMPSIDGIEILKTLARMDCQSSIILTSGIGSVLLPLAQLTALEHQLNIRGILHHPVLPHLLQKLLADHPSVDLHATDHTQVVKPLSIDHESIDAAIRQQQFVVYYQPQIELFTGEVIGFEALLRWQHPQHGIQLPELFIHVAEDTGQIEALTEYVVVTGIQFIQSISSTLCLSVNISAKSLHNDRLIMMLEQVCQRFAFDPARMILELTETATMLDTQQAERILTHLREQGFKLSIDDFGTGYSSMSQLAALPFTELKIDKSFVTTMEASSKSRKVIASTLKLAESLGLETIAEGIENSMAAIGLRELGCRFGQGYFFARPMDAAASKVWLSHWNGQR</sequence>
<evidence type="ECO:0000256" key="1">
    <source>
        <dbReference type="PROSITE-ProRule" id="PRU00169"/>
    </source>
</evidence>
<dbReference type="EMBL" id="JBHTJW010000002">
    <property type="protein sequence ID" value="MFD0929417.1"/>
    <property type="molecule type" value="Genomic_DNA"/>
</dbReference>
<dbReference type="PROSITE" id="PS50883">
    <property type="entry name" value="EAL"/>
    <property type="match status" value="1"/>
</dbReference>
<comment type="caution">
    <text evidence="4">The sequence shown here is derived from an EMBL/GenBank/DDBJ whole genome shotgun (WGS) entry which is preliminary data.</text>
</comment>
<dbReference type="RefSeq" id="WP_379074976.1">
    <property type="nucleotide sequence ID" value="NZ_JBHTJW010000002.1"/>
</dbReference>
<dbReference type="Pfam" id="PF00563">
    <property type="entry name" value="EAL"/>
    <property type="match status" value="1"/>
</dbReference>
<keyword evidence="1" id="KW-0597">Phosphoprotein</keyword>
<dbReference type="Proteomes" id="UP001597106">
    <property type="component" value="Unassembled WGS sequence"/>
</dbReference>
<evidence type="ECO:0000313" key="5">
    <source>
        <dbReference type="Proteomes" id="UP001597106"/>
    </source>
</evidence>
<dbReference type="CDD" id="cd01948">
    <property type="entry name" value="EAL"/>
    <property type="match status" value="1"/>
</dbReference>
<dbReference type="SUPFAM" id="SSF52172">
    <property type="entry name" value="CheY-like"/>
    <property type="match status" value="1"/>
</dbReference>
<organism evidence="4 5">
    <name type="scientific">Methylophilus glucosoxydans</name>
    <dbReference type="NCBI Taxonomy" id="752553"/>
    <lineage>
        <taxon>Bacteria</taxon>
        <taxon>Pseudomonadati</taxon>
        <taxon>Pseudomonadota</taxon>
        <taxon>Betaproteobacteria</taxon>
        <taxon>Nitrosomonadales</taxon>
        <taxon>Methylophilaceae</taxon>
        <taxon>Methylophilus</taxon>
    </lineage>
</organism>
<reference evidence="5" key="1">
    <citation type="journal article" date="2019" name="Int. J. Syst. Evol. Microbiol.">
        <title>The Global Catalogue of Microorganisms (GCM) 10K type strain sequencing project: providing services to taxonomists for standard genome sequencing and annotation.</title>
        <authorList>
            <consortium name="The Broad Institute Genomics Platform"/>
            <consortium name="The Broad Institute Genome Sequencing Center for Infectious Disease"/>
            <person name="Wu L."/>
            <person name="Ma J."/>
        </authorList>
    </citation>
    <scope>NUCLEOTIDE SEQUENCE [LARGE SCALE GENOMIC DNA]</scope>
    <source>
        <strain evidence="5">CCUG 59685</strain>
    </source>
</reference>
<dbReference type="InterPro" id="IPR001789">
    <property type="entry name" value="Sig_transdc_resp-reg_receiver"/>
</dbReference>
<evidence type="ECO:0000259" key="3">
    <source>
        <dbReference type="PROSITE" id="PS50883"/>
    </source>
</evidence>
<proteinExistence type="predicted"/>
<dbReference type="InterPro" id="IPR035919">
    <property type="entry name" value="EAL_sf"/>
</dbReference>
<dbReference type="PANTHER" id="PTHR33121:SF71">
    <property type="entry name" value="OXYGEN SENSOR PROTEIN DOSP"/>
    <property type="match status" value="1"/>
</dbReference>
<protein>
    <submittedName>
        <fullName evidence="4">EAL domain-containing protein</fullName>
    </submittedName>
</protein>
<dbReference type="InterPro" id="IPR050706">
    <property type="entry name" value="Cyclic-di-GMP_PDE-like"/>
</dbReference>
<dbReference type="SUPFAM" id="SSF141868">
    <property type="entry name" value="EAL domain-like"/>
    <property type="match status" value="1"/>
</dbReference>
<feature type="domain" description="Response regulatory" evidence="2">
    <location>
        <begin position="5"/>
        <end position="124"/>
    </location>
</feature>
<dbReference type="PROSITE" id="PS50110">
    <property type="entry name" value="RESPONSE_REGULATORY"/>
    <property type="match status" value="1"/>
</dbReference>
<evidence type="ECO:0000259" key="2">
    <source>
        <dbReference type="PROSITE" id="PS50110"/>
    </source>
</evidence>
<dbReference type="InterPro" id="IPR001633">
    <property type="entry name" value="EAL_dom"/>
</dbReference>
<dbReference type="InterPro" id="IPR011006">
    <property type="entry name" value="CheY-like_superfamily"/>
</dbReference>
<evidence type="ECO:0000313" key="4">
    <source>
        <dbReference type="EMBL" id="MFD0929417.1"/>
    </source>
</evidence>
<gene>
    <name evidence="4" type="ORF">ACFQ1T_06450</name>
</gene>
<dbReference type="Gene3D" id="3.20.20.450">
    <property type="entry name" value="EAL domain"/>
    <property type="match status" value="1"/>
</dbReference>
<feature type="domain" description="EAL" evidence="3">
    <location>
        <begin position="140"/>
        <end position="390"/>
    </location>
</feature>
<accession>A0ABW3GFV5</accession>
<dbReference type="SMART" id="SM00448">
    <property type="entry name" value="REC"/>
    <property type="match status" value="1"/>
</dbReference>
<dbReference type="Gene3D" id="3.40.50.2300">
    <property type="match status" value="1"/>
</dbReference>
<feature type="modified residue" description="4-aspartylphosphate" evidence="1">
    <location>
        <position position="54"/>
    </location>
</feature>
<name>A0ABW3GFV5_9PROT</name>
<dbReference type="Pfam" id="PF00072">
    <property type="entry name" value="Response_reg"/>
    <property type="match status" value="1"/>
</dbReference>